<keyword evidence="1" id="KW-1133">Transmembrane helix</keyword>
<protein>
    <submittedName>
        <fullName evidence="2">Uncharacterized protein</fullName>
    </submittedName>
</protein>
<name>A0A7C4FBX0_THEPE</name>
<dbReference type="EMBL" id="DTFI01000090">
    <property type="protein sequence ID" value="HGI43507.1"/>
    <property type="molecule type" value="Genomic_DNA"/>
</dbReference>
<organism evidence="2">
    <name type="scientific">Thermofilum pendens</name>
    <dbReference type="NCBI Taxonomy" id="2269"/>
    <lineage>
        <taxon>Archaea</taxon>
        <taxon>Thermoproteota</taxon>
        <taxon>Thermoprotei</taxon>
        <taxon>Thermofilales</taxon>
        <taxon>Thermofilaceae</taxon>
        <taxon>Thermofilum</taxon>
    </lineage>
</organism>
<gene>
    <name evidence="2" type="ORF">ENV17_03870</name>
</gene>
<keyword evidence="1" id="KW-0812">Transmembrane</keyword>
<keyword evidence="1" id="KW-0472">Membrane</keyword>
<proteinExistence type="predicted"/>
<reference evidence="2" key="1">
    <citation type="journal article" date="2020" name="mSystems">
        <title>Genome- and Community-Level Interaction Insights into Carbon Utilization and Element Cycling Functions of Hydrothermarchaeota in Hydrothermal Sediment.</title>
        <authorList>
            <person name="Zhou Z."/>
            <person name="Liu Y."/>
            <person name="Xu W."/>
            <person name="Pan J."/>
            <person name="Luo Z.H."/>
            <person name="Li M."/>
        </authorList>
    </citation>
    <scope>NUCLEOTIDE SEQUENCE [LARGE SCALE GENOMIC DNA]</scope>
    <source>
        <strain evidence="2">SpSt-735</strain>
    </source>
</reference>
<accession>A0A7C4FBX0</accession>
<feature type="transmembrane region" description="Helical" evidence="1">
    <location>
        <begin position="360"/>
        <end position="381"/>
    </location>
</feature>
<dbReference type="AlphaFoldDB" id="A0A7C4FBX0"/>
<sequence length="529" mass="57651">MHARKSMRSLMATFVIALLVLAHSVHAETGSTAYVRVTGRIESGYVTLFLNVSLPAPTKTLEFNVSRLGYKITFAWAKTSYGSSLGQIVNGSLRFVVEREASSFYMILVIDAISRNSTHINLEAPVPLSPLGSVSKVEGSITLGTTFSAETLYGNFSGGVIRYNLTAPPGSLDVVTSSALLFNVQLARVTHLNRTIYLSPGRATFVDTYTLRSEGGLPISTLSLTLPAGYRLDSVSGDLFSYPERYVGRYSSDNSTLVLIHLLTSLQAPGQEAKVQVKYSADFNGTLNAFAGLGVFVKDYSLKLCVQGVAQLPSNLVAGEEVLGSMRCYDIVKPGPLFRPDTYPAVRVNVSFAPAQTAPVGALAVLLAVGFLAAVAGYAAITRQRRGVPGEGKAELVLRREGGIRARELLEKRRENLMAMLDQLREYRSRGAGVVKVIDLVQNYARRDAELQSELSKLLPSLGPRGGEISARVQAVSDEIATTLKELLETERMFRRGRMDKKEYKKRVGYLEDRISRLASELGRIAHTI</sequence>
<evidence type="ECO:0000313" key="2">
    <source>
        <dbReference type="EMBL" id="HGI43507.1"/>
    </source>
</evidence>
<comment type="caution">
    <text evidence="2">The sequence shown here is derived from an EMBL/GenBank/DDBJ whole genome shotgun (WGS) entry which is preliminary data.</text>
</comment>
<evidence type="ECO:0000256" key="1">
    <source>
        <dbReference type="SAM" id="Phobius"/>
    </source>
</evidence>